<evidence type="ECO:0000256" key="1">
    <source>
        <dbReference type="SAM" id="MobiDB-lite"/>
    </source>
</evidence>
<keyword evidence="4" id="KW-1185">Reference proteome</keyword>
<protein>
    <submittedName>
        <fullName evidence="3">Regulatory protein, Fis family</fullName>
    </submittedName>
</protein>
<name>A0A239HM83_9BACT</name>
<sequence>MKRELDGLITQMHSGGISYNDAVRQFKRRYILEVLSHHKGNQCKAAEELGMHRNTLSRTLAELDMDSAQIRNGMRRPPMSERPRLVPGKIASIR</sequence>
<dbReference type="EMBL" id="FZOU01000002">
    <property type="protein sequence ID" value="SNS82188.1"/>
    <property type="molecule type" value="Genomic_DNA"/>
</dbReference>
<proteinExistence type="predicted"/>
<evidence type="ECO:0000259" key="2">
    <source>
        <dbReference type="Pfam" id="PF02954"/>
    </source>
</evidence>
<dbReference type="InterPro" id="IPR009057">
    <property type="entry name" value="Homeodomain-like_sf"/>
</dbReference>
<dbReference type="Pfam" id="PF02954">
    <property type="entry name" value="HTH_8"/>
    <property type="match status" value="1"/>
</dbReference>
<evidence type="ECO:0000313" key="4">
    <source>
        <dbReference type="Proteomes" id="UP000198356"/>
    </source>
</evidence>
<dbReference type="InterPro" id="IPR002197">
    <property type="entry name" value="HTH_Fis"/>
</dbReference>
<dbReference type="Proteomes" id="UP000198356">
    <property type="component" value="Unassembled WGS sequence"/>
</dbReference>
<dbReference type="OrthoDB" id="9802388at2"/>
<reference evidence="3 4" key="1">
    <citation type="submission" date="2017-06" db="EMBL/GenBank/DDBJ databases">
        <authorList>
            <person name="Kim H.J."/>
            <person name="Triplett B.A."/>
        </authorList>
    </citation>
    <scope>NUCLEOTIDE SEQUENCE [LARGE SCALE GENOMIC DNA]</scope>
    <source>
        <strain evidence="3 4">DSM 18704</strain>
    </source>
</reference>
<dbReference type="GO" id="GO:0043565">
    <property type="term" value="F:sequence-specific DNA binding"/>
    <property type="evidence" value="ECO:0007669"/>
    <property type="project" value="InterPro"/>
</dbReference>
<accession>A0A239HM83</accession>
<organism evidence="3 4">
    <name type="scientific">Granulicella rosea</name>
    <dbReference type="NCBI Taxonomy" id="474952"/>
    <lineage>
        <taxon>Bacteria</taxon>
        <taxon>Pseudomonadati</taxon>
        <taxon>Acidobacteriota</taxon>
        <taxon>Terriglobia</taxon>
        <taxon>Terriglobales</taxon>
        <taxon>Acidobacteriaceae</taxon>
        <taxon>Granulicella</taxon>
    </lineage>
</organism>
<dbReference type="SUPFAM" id="SSF46689">
    <property type="entry name" value="Homeodomain-like"/>
    <property type="match status" value="1"/>
</dbReference>
<evidence type="ECO:0000313" key="3">
    <source>
        <dbReference type="EMBL" id="SNS82188.1"/>
    </source>
</evidence>
<feature type="domain" description="DNA binding HTH" evidence="2">
    <location>
        <begin position="23"/>
        <end position="62"/>
    </location>
</feature>
<dbReference type="AlphaFoldDB" id="A0A239HM83"/>
<dbReference type="RefSeq" id="WP_089407937.1">
    <property type="nucleotide sequence ID" value="NZ_FZOU01000002.1"/>
</dbReference>
<gene>
    <name evidence="3" type="ORF">SAMN05421770_102455</name>
</gene>
<dbReference type="Gene3D" id="1.10.10.60">
    <property type="entry name" value="Homeodomain-like"/>
    <property type="match status" value="1"/>
</dbReference>
<dbReference type="PRINTS" id="PR01590">
    <property type="entry name" value="HTHFIS"/>
</dbReference>
<feature type="region of interest" description="Disordered" evidence="1">
    <location>
        <begin position="72"/>
        <end position="94"/>
    </location>
</feature>